<dbReference type="GO" id="GO:0046914">
    <property type="term" value="F:transition metal ion binding"/>
    <property type="evidence" value="ECO:0007669"/>
    <property type="project" value="InterPro"/>
</dbReference>
<name>A0A7C1JIG6_9CHLR</name>
<gene>
    <name evidence="3" type="ORF">ENQ20_00850</name>
</gene>
<dbReference type="InterPro" id="IPR053184">
    <property type="entry name" value="FeoA-like"/>
</dbReference>
<dbReference type="SMART" id="SM00899">
    <property type="entry name" value="FeoA"/>
    <property type="match status" value="1"/>
</dbReference>
<dbReference type="AlphaFoldDB" id="A0A7C1JIG6"/>
<accession>A0A7C1JIG6</accession>
<proteinExistence type="predicted"/>
<dbReference type="InterPro" id="IPR008988">
    <property type="entry name" value="Transcriptional_repressor_C"/>
</dbReference>
<dbReference type="PANTHER" id="PTHR43151">
    <property type="entry name" value="FEOA FAMILY PROTEIN"/>
    <property type="match status" value="1"/>
</dbReference>
<evidence type="ECO:0000259" key="2">
    <source>
        <dbReference type="SMART" id="SM00899"/>
    </source>
</evidence>
<evidence type="ECO:0000256" key="1">
    <source>
        <dbReference type="ARBA" id="ARBA00023004"/>
    </source>
</evidence>
<reference evidence="3" key="1">
    <citation type="journal article" date="2020" name="mSystems">
        <title>Genome- and Community-Level Interaction Insights into Carbon Utilization and Element Cycling Functions of Hydrothermarchaeota in Hydrothermal Sediment.</title>
        <authorList>
            <person name="Zhou Z."/>
            <person name="Liu Y."/>
            <person name="Xu W."/>
            <person name="Pan J."/>
            <person name="Luo Z.H."/>
            <person name="Li M."/>
        </authorList>
    </citation>
    <scope>NUCLEOTIDE SEQUENCE [LARGE SCALE GENOMIC DNA]</scope>
    <source>
        <strain evidence="3">SpSt-289</strain>
    </source>
</reference>
<dbReference type="Pfam" id="PF04023">
    <property type="entry name" value="FeoA"/>
    <property type="match status" value="1"/>
</dbReference>
<evidence type="ECO:0000313" key="3">
    <source>
        <dbReference type="EMBL" id="HDX30022.1"/>
    </source>
</evidence>
<dbReference type="InterPro" id="IPR007167">
    <property type="entry name" value="Fe-transptr_FeoA-like"/>
</dbReference>
<protein>
    <submittedName>
        <fullName evidence="3">Ferrous iron transport protein A</fullName>
    </submittedName>
</protein>
<feature type="domain" description="Ferrous iron transporter FeoA-like" evidence="2">
    <location>
        <begin position="6"/>
        <end position="76"/>
    </location>
</feature>
<sequence length="77" mass="8159">MASSPFPLHRAGSGQSLRLTRITAGRKLTHRLTELGLTPGVQIEILHDHGGSLVLAVRDARLALGRGIASKILVEVA</sequence>
<dbReference type="EMBL" id="DSMG01000008">
    <property type="protein sequence ID" value="HDX30022.1"/>
    <property type="molecule type" value="Genomic_DNA"/>
</dbReference>
<keyword evidence="1" id="KW-0408">Iron</keyword>
<dbReference type="SUPFAM" id="SSF50037">
    <property type="entry name" value="C-terminal domain of transcriptional repressors"/>
    <property type="match status" value="1"/>
</dbReference>
<comment type="caution">
    <text evidence="3">The sequence shown here is derived from an EMBL/GenBank/DDBJ whole genome shotgun (WGS) entry which is preliminary data.</text>
</comment>
<dbReference type="Gene3D" id="2.30.30.90">
    <property type="match status" value="1"/>
</dbReference>
<dbReference type="InterPro" id="IPR038157">
    <property type="entry name" value="FeoA_core_dom"/>
</dbReference>
<organism evidence="3">
    <name type="scientific">Caldilinea aerophila</name>
    <dbReference type="NCBI Taxonomy" id="133453"/>
    <lineage>
        <taxon>Bacteria</taxon>
        <taxon>Bacillati</taxon>
        <taxon>Chloroflexota</taxon>
        <taxon>Caldilineae</taxon>
        <taxon>Caldilineales</taxon>
        <taxon>Caldilineaceae</taxon>
        <taxon>Caldilinea</taxon>
    </lineage>
</organism>
<dbReference type="PANTHER" id="PTHR43151:SF1">
    <property type="entry name" value="SSR2333 PROTEIN"/>
    <property type="match status" value="1"/>
</dbReference>